<evidence type="ECO:0000259" key="2">
    <source>
        <dbReference type="Pfam" id="PF17829"/>
    </source>
</evidence>
<sequence length="958" mass="107961">MPRVRLLPARSFAKILLFLIGTLLTPAVLALGGAPYVTTESQPGAVQLHGAGLYVDSADHEGVQRAAATLASDLERVTGQRPRIRQAASQTGEKHAVIAGTIGRSALIDQLIASGKIDPAAISGRWEGYHIETVQQPLPGVERALVIAGSDKRGTIYGIYDLSEQIGVSPWHWWADLPPEKKPRLYARANILVQDAPAVQYRGIFLNDEAPALSGWVKETFGDYNHDFYEKVFELLLRLKANYLWPAMWNNAFADDDPQNMILADEYGIVMGTSHHEPMMRADKEWNRYGEGPWEYSSNAEKIRDFWKDGVERNKPYESIYTLGMRGQEDEPMSEGQNVALLEQVVDDQREILTGAFGDPRRVPQVWALYKEVQGFYEKGMRVPEDVTLLWSDDNWGNIRRLPTPDERGRSGGAGVYYHFDYVGGPRSYRWINTVPIAKVWEQMNLAQAYEAKKIWIVNVGDLKPMEFPTEFFLRLAWSPESWPRERLREFGRLWAAREFGAEYAEEIEALVSGYTRHNGRRKPEQQDADTYSLLHYREAERIEAELDQLVDRAEALYGKLPQSRRDAFYQLVLHPVKATETISKMYIATARNRLYARQGRAEAQVWADRARELFQQDSLLEDYFHRELAGGKWNHMMSQPRIGYTHWNNPPANTLPMLHSYEPHGQPDMGVAVEGMARAWPEPGHYQLPEFSPYGQPGRRLEIYNRGTAPFDFKIDSSAPWIRVSRVEGSVKVSETLEVSIDWDAAPVGRSEGHVHITGTGWGGARVGVSAFNPSPQQERAARGFVEANGYVSIEAGHFSRKGGADGIAWEEIPGHGRTRSSMSIFPVTDGSFDQPQHAPWLEYDIYFFSAGEFEVSGYFAPTQAIVPGRGLRYALALDGGKPQVVNLLEGLDQRQWAREVSDGVRLAKSRLQVTKPGLHRLRLYALDPAVTLQKIVIDTGGLQPSYLGPPESVRVN</sequence>
<dbReference type="InterPro" id="IPR029018">
    <property type="entry name" value="Hex-like_dom2"/>
</dbReference>
<dbReference type="GO" id="GO:0016787">
    <property type="term" value="F:hydrolase activity"/>
    <property type="evidence" value="ECO:0007669"/>
    <property type="project" value="UniProtKB-KW"/>
</dbReference>
<dbReference type="Pfam" id="PF15979">
    <property type="entry name" value="Glyco_hydro_115"/>
    <property type="match status" value="1"/>
</dbReference>
<keyword evidence="4" id="KW-1185">Reference proteome</keyword>
<dbReference type="Gene3D" id="1.20.58.2150">
    <property type="match status" value="1"/>
</dbReference>
<accession>A0A7W4WDT0</accession>
<dbReference type="Gene3D" id="2.60.120.1620">
    <property type="match status" value="1"/>
</dbReference>
<dbReference type="EMBL" id="JACHWZ010000016">
    <property type="protein sequence ID" value="MBB3062390.1"/>
    <property type="molecule type" value="Genomic_DNA"/>
</dbReference>
<dbReference type="InterPro" id="IPR031924">
    <property type="entry name" value="GH115"/>
</dbReference>
<dbReference type="AlphaFoldDB" id="A0A7W4WDT0"/>
<dbReference type="RefSeq" id="WP_183461671.1">
    <property type="nucleotide sequence ID" value="NZ_JACHWZ010000016.1"/>
</dbReference>
<proteinExistence type="predicted"/>
<evidence type="ECO:0000256" key="1">
    <source>
        <dbReference type="ARBA" id="ARBA00022801"/>
    </source>
</evidence>
<dbReference type="PANTHER" id="PTHR37842">
    <property type="match status" value="1"/>
</dbReference>
<dbReference type="Gene3D" id="3.30.379.10">
    <property type="entry name" value="Chitobiase/beta-hexosaminidase domain 2-like"/>
    <property type="match status" value="1"/>
</dbReference>
<dbReference type="Proteomes" id="UP000535937">
    <property type="component" value="Unassembled WGS sequence"/>
</dbReference>
<feature type="domain" description="Gylcosyl hydrolase 115 C-terminal" evidence="2">
    <location>
        <begin position="785"/>
        <end position="953"/>
    </location>
</feature>
<dbReference type="InterPro" id="IPR041437">
    <property type="entry name" value="GH115_C"/>
</dbReference>
<gene>
    <name evidence="3" type="ORF">FHS09_003239</name>
</gene>
<reference evidence="3 4" key="1">
    <citation type="submission" date="2020-08" db="EMBL/GenBank/DDBJ databases">
        <title>Genomic Encyclopedia of Type Strains, Phase III (KMG-III): the genomes of soil and plant-associated and newly described type strains.</title>
        <authorList>
            <person name="Whitman W."/>
        </authorList>
    </citation>
    <scope>NUCLEOTIDE SEQUENCE [LARGE SCALE GENOMIC DNA]</scope>
    <source>
        <strain evidence="3 4">CECT 8799</strain>
    </source>
</reference>
<dbReference type="Gene3D" id="3.20.20.520">
    <property type="entry name" value="Glycosyl hydrolase family 115"/>
    <property type="match status" value="1"/>
</dbReference>
<keyword evidence="1" id="KW-0378">Hydrolase</keyword>
<evidence type="ECO:0000313" key="3">
    <source>
        <dbReference type="EMBL" id="MBB3062390.1"/>
    </source>
</evidence>
<organism evidence="3 4">
    <name type="scientific">Microbulbifer rhizosphaerae</name>
    <dbReference type="NCBI Taxonomy" id="1562603"/>
    <lineage>
        <taxon>Bacteria</taxon>
        <taxon>Pseudomonadati</taxon>
        <taxon>Pseudomonadota</taxon>
        <taxon>Gammaproteobacteria</taxon>
        <taxon>Cellvibrionales</taxon>
        <taxon>Microbulbiferaceae</taxon>
        <taxon>Microbulbifer</taxon>
    </lineage>
</organism>
<evidence type="ECO:0000313" key="4">
    <source>
        <dbReference type="Proteomes" id="UP000535937"/>
    </source>
</evidence>
<dbReference type="SUPFAM" id="SSF55545">
    <property type="entry name" value="beta-N-acetylhexosaminidase-like domain"/>
    <property type="match status" value="1"/>
</dbReference>
<dbReference type="InterPro" id="IPR042301">
    <property type="entry name" value="GH115_sf"/>
</dbReference>
<dbReference type="PANTHER" id="PTHR37842:SF2">
    <property type="entry name" value="GYLCOSYL HYDROLASE 115 C-TERMINAL DOMAIN-CONTAINING PROTEIN"/>
    <property type="match status" value="1"/>
</dbReference>
<protein>
    <recommendedName>
        <fullName evidence="2">Gylcosyl hydrolase 115 C-terminal domain-containing protein</fullName>
    </recommendedName>
</protein>
<dbReference type="Pfam" id="PF17829">
    <property type="entry name" value="GH115_C"/>
    <property type="match status" value="1"/>
</dbReference>
<dbReference type="GO" id="GO:0005975">
    <property type="term" value="P:carbohydrate metabolic process"/>
    <property type="evidence" value="ECO:0007669"/>
    <property type="project" value="UniProtKB-ARBA"/>
</dbReference>
<name>A0A7W4WDT0_9GAMM</name>
<comment type="caution">
    <text evidence="3">The sequence shown here is derived from an EMBL/GenBank/DDBJ whole genome shotgun (WGS) entry which is preliminary data.</text>
</comment>